<evidence type="ECO:0000313" key="1">
    <source>
        <dbReference type="EMBL" id="SEO37888.1"/>
    </source>
</evidence>
<dbReference type="Gene3D" id="3.40.50.2000">
    <property type="entry name" value="Glycogen Phosphorylase B"/>
    <property type="match status" value="1"/>
</dbReference>
<dbReference type="EMBL" id="FODB01000079">
    <property type="protein sequence ID" value="SEO37888.1"/>
    <property type="molecule type" value="Genomic_DNA"/>
</dbReference>
<evidence type="ECO:0000313" key="2">
    <source>
        <dbReference type="Proteomes" id="UP000199493"/>
    </source>
</evidence>
<dbReference type="STRING" id="77097.SAMN04490369_10799"/>
<name>A0A1H8P8D5_9GAMM</name>
<dbReference type="Proteomes" id="UP000199493">
    <property type="component" value="Unassembled WGS sequence"/>
</dbReference>
<dbReference type="GO" id="GO:0016740">
    <property type="term" value="F:transferase activity"/>
    <property type="evidence" value="ECO:0007669"/>
    <property type="project" value="UniProtKB-KW"/>
</dbReference>
<sequence length="305" mass="35175">MLYHCSEVTPSILLKSDCVVLHRPRNGWRFRWILNFCRAFKKKVVCDFDDLVMDPYFAEFSPAFLNGVRKISDVRLDFEKHEKAISEFDFITVSTEELRVRVLKRWPSSCVFVLPNSVYHGWYSEKEEYDLKKTPPRVIGYMSGTRSHDRDFMECRHHLKALLDEDEGLSLHIYGEVGDGVSTLGPQVKVFPKVPFYNYKSCYEDIAVAIAPLENTPFNQCKSSLKAIEAGFFGLPTVASHNGDFERLSNSGVWLVNDSNDWKNQLTGALDASQSFEYRSWVKSRSIASSNVVERAREFSYFLKK</sequence>
<reference evidence="1 2" key="1">
    <citation type="submission" date="2016-10" db="EMBL/GenBank/DDBJ databases">
        <authorList>
            <person name="de Groot N.N."/>
        </authorList>
    </citation>
    <scope>NUCLEOTIDE SEQUENCE [LARGE SCALE GENOMIC DNA]</scope>
    <source>
        <strain evidence="1 2">558</strain>
    </source>
</reference>
<dbReference type="SUPFAM" id="SSF53756">
    <property type="entry name" value="UDP-Glycosyltransferase/glycogen phosphorylase"/>
    <property type="match status" value="1"/>
</dbReference>
<keyword evidence="1" id="KW-0808">Transferase</keyword>
<gene>
    <name evidence="1" type="ORF">SAMN04490369_10799</name>
</gene>
<dbReference type="AlphaFoldDB" id="A0A1H8P8D5"/>
<protein>
    <submittedName>
        <fullName evidence="1">Glycosyltransferase involved in cell wall bisynthesis</fullName>
    </submittedName>
</protein>
<accession>A0A1H8P8D5</accession>
<organism evidence="1 2">
    <name type="scientific">Vreelandella aquamarina</name>
    <dbReference type="NCBI Taxonomy" id="77097"/>
    <lineage>
        <taxon>Bacteria</taxon>
        <taxon>Pseudomonadati</taxon>
        <taxon>Pseudomonadota</taxon>
        <taxon>Gammaproteobacteria</taxon>
        <taxon>Oceanospirillales</taxon>
        <taxon>Halomonadaceae</taxon>
        <taxon>Vreelandella</taxon>
    </lineage>
</organism>
<proteinExistence type="predicted"/>